<comment type="caution">
    <text evidence="2">The sequence shown here is derived from an EMBL/GenBank/DDBJ whole genome shotgun (WGS) entry which is preliminary data.</text>
</comment>
<keyword evidence="3" id="KW-1185">Reference proteome</keyword>
<dbReference type="InterPro" id="IPR002775">
    <property type="entry name" value="DNA/RNA-bd_Alba-like"/>
</dbReference>
<evidence type="ECO:0000313" key="2">
    <source>
        <dbReference type="EMBL" id="GAX80816.1"/>
    </source>
</evidence>
<dbReference type="InterPro" id="IPR036882">
    <property type="entry name" value="Alba-like_dom_sf"/>
</dbReference>
<dbReference type="Proteomes" id="UP000232323">
    <property type="component" value="Unassembled WGS sequence"/>
</dbReference>
<reference evidence="2 3" key="1">
    <citation type="submission" date="2017-08" db="EMBL/GenBank/DDBJ databases">
        <title>Acidophilic green algal genome provides insights into adaptation to an acidic environment.</title>
        <authorList>
            <person name="Hirooka S."/>
            <person name="Hirose Y."/>
            <person name="Kanesaki Y."/>
            <person name="Higuchi S."/>
            <person name="Fujiwara T."/>
            <person name="Onuma R."/>
            <person name="Era A."/>
            <person name="Ohbayashi R."/>
            <person name="Uzuka A."/>
            <person name="Nozaki H."/>
            <person name="Yoshikawa H."/>
            <person name="Miyagishima S.Y."/>
        </authorList>
    </citation>
    <scope>NUCLEOTIDE SEQUENCE [LARGE SCALE GENOMIC DNA]</scope>
    <source>
        <strain evidence="2 3">NIES-2499</strain>
    </source>
</reference>
<accession>A0A250XCN1</accession>
<dbReference type="GO" id="GO:0003676">
    <property type="term" value="F:nucleic acid binding"/>
    <property type="evidence" value="ECO:0007669"/>
    <property type="project" value="InterPro"/>
</dbReference>
<proteinExistence type="predicted"/>
<evidence type="ECO:0000313" key="3">
    <source>
        <dbReference type="Proteomes" id="UP000232323"/>
    </source>
</evidence>
<dbReference type="SUPFAM" id="SSF82704">
    <property type="entry name" value="AlbA-like"/>
    <property type="match status" value="1"/>
</dbReference>
<dbReference type="OrthoDB" id="1699369at2759"/>
<organism evidence="2 3">
    <name type="scientific">Chlamydomonas eustigma</name>
    <dbReference type="NCBI Taxonomy" id="1157962"/>
    <lineage>
        <taxon>Eukaryota</taxon>
        <taxon>Viridiplantae</taxon>
        <taxon>Chlorophyta</taxon>
        <taxon>core chlorophytes</taxon>
        <taxon>Chlorophyceae</taxon>
        <taxon>CS clade</taxon>
        <taxon>Chlamydomonadales</taxon>
        <taxon>Chlamydomonadaceae</taxon>
        <taxon>Chlamydomonas</taxon>
    </lineage>
</organism>
<name>A0A250XCN1_9CHLO</name>
<sequence>MLRNVSIQQPRPHRLPRVPRNVTISALPSYPVEDRGSRVLISSKGSMWNYLQQSKVILQETGQVQISGVGLALPKLFTVTEVLKNDKLATQSNILTTMEVWTGPVEDTEFKPRVEVTLIKTPEFDSLIDQKCVEWEVIRQAWRDAKSK</sequence>
<dbReference type="Pfam" id="PF01918">
    <property type="entry name" value="Alba"/>
    <property type="match status" value="1"/>
</dbReference>
<protein>
    <recommendedName>
        <fullName evidence="1">DNA/RNA-binding protein Alba-like domain-containing protein</fullName>
    </recommendedName>
</protein>
<feature type="domain" description="DNA/RNA-binding protein Alba-like" evidence="1">
    <location>
        <begin position="39"/>
        <end position="89"/>
    </location>
</feature>
<dbReference type="EMBL" id="BEGY01000057">
    <property type="protein sequence ID" value="GAX80816.1"/>
    <property type="molecule type" value="Genomic_DNA"/>
</dbReference>
<gene>
    <name evidence="2" type="ORF">CEUSTIGMA_g8251.t1</name>
</gene>
<evidence type="ECO:0000259" key="1">
    <source>
        <dbReference type="Pfam" id="PF01918"/>
    </source>
</evidence>
<dbReference type="AlphaFoldDB" id="A0A250XCN1"/>
<dbReference type="Gene3D" id="3.30.110.20">
    <property type="entry name" value="Alba-like domain"/>
    <property type="match status" value="1"/>
</dbReference>